<proteinExistence type="predicted"/>
<evidence type="ECO:0000256" key="4">
    <source>
        <dbReference type="SAM" id="Phobius"/>
    </source>
</evidence>
<name>A0A507BX07_9FUNG</name>
<dbReference type="PANTHER" id="PTHR35372:SF2">
    <property type="entry name" value="SF3 HELICASE DOMAIN-CONTAINING PROTEIN"/>
    <property type="match status" value="1"/>
</dbReference>
<dbReference type="GeneID" id="42007350"/>
<dbReference type="EMBL" id="QEAO01000079">
    <property type="protein sequence ID" value="TPX30276.1"/>
    <property type="molecule type" value="Genomic_DNA"/>
</dbReference>
<organism evidence="7 8">
    <name type="scientific">Synchytrium microbalum</name>
    <dbReference type="NCBI Taxonomy" id="1806994"/>
    <lineage>
        <taxon>Eukaryota</taxon>
        <taxon>Fungi</taxon>
        <taxon>Fungi incertae sedis</taxon>
        <taxon>Chytridiomycota</taxon>
        <taxon>Chytridiomycota incertae sedis</taxon>
        <taxon>Chytridiomycetes</taxon>
        <taxon>Synchytriales</taxon>
        <taxon>Synchytriaceae</taxon>
        <taxon>Synchytrium</taxon>
    </lineage>
</organism>
<dbReference type="SUPFAM" id="SSF52540">
    <property type="entry name" value="P-loop containing nucleoside triphosphate hydrolases"/>
    <property type="match status" value="1"/>
</dbReference>
<dbReference type="Gene3D" id="3.40.50.300">
    <property type="entry name" value="P-loop containing nucleotide triphosphate hydrolases"/>
    <property type="match status" value="1"/>
</dbReference>
<evidence type="ECO:0000256" key="3">
    <source>
        <dbReference type="ARBA" id="ARBA00022840"/>
    </source>
</evidence>
<feature type="domain" description="SF3 helicase" evidence="6">
    <location>
        <begin position="757"/>
        <end position="919"/>
    </location>
</feature>
<dbReference type="InterPro" id="IPR056443">
    <property type="entry name" value="AEP_C962R"/>
</dbReference>
<dbReference type="Proteomes" id="UP000319731">
    <property type="component" value="Unassembled WGS sequence"/>
</dbReference>
<keyword evidence="5" id="KW-0732">Signal</keyword>
<keyword evidence="8" id="KW-1185">Reference proteome</keyword>
<accession>A0A507BX07</accession>
<protein>
    <recommendedName>
        <fullName evidence="6">SF3 helicase domain-containing protein</fullName>
    </recommendedName>
</protein>
<dbReference type="InterPro" id="IPR027417">
    <property type="entry name" value="P-loop_NTPase"/>
</dbReference>
<dbReference type="GO" id="GO:0005524">
    <property type="term" value="F:ATP binding"/>
    <property type="evidence" value="ECO:0007669"/>
    <property type="project" value="UniProtKB-KW"/>
</dbReference>
<evidence type="ECO:0000256" key="5">
    <source>
        <dbReference type="SAM" id="SignalP"/>
    </source>
</evidence>
<dbReference type="AlphaFoldDB" id="A0A507BX07"/>
<dbReference type="InterPro" id="IPR014818">
    <property type="entry name" value="Phage/plasmid_primase_P4_C"/>
</dbReference>
<gene>
    <name evidence="7" type="ORF">SmJEL517_g06127</name>
</gene>
<feature type="signal peptide" evidence="5">
    <location>
        <begin position="1"/>
        <end position="19"/>
    </location>
</feature>
<keyword evidence="4" id="KW-1133">Transmembrane helix</keyword>
<comment type="caution">
    <text evidence="7">The sequence shown here is derived from an EMBL/GenBank/DDBJ whole genome shotgun (WGS) entry which is preliminary data.</text>
</comment>
<keyword evidence="4" id="KW-0812">Transmembrane</keyword>
<feature type="transmembrane region" description="Helical" evidence="4">
    <location>
        <begin position="35"/>
        <end position="55"/>
    </location>
</feature>
<dbReference type="Pfam" id="PF23162">
    <property type="entry name" value="AEP_C962R"/>
    <property type="match status" value="1"/>
</dbReference>
<dbReference type="InterPro" id="IPR014015">
    <property type="entry name" value="Helicase_SF3_DNA-vir"/>
</dbReference>
<evidence type="ECO:0000313" key="8">
    <source>
        <dbReference type="Proteomes" id="UP000319731"/>
    </source>
</evidence>
<evidence type="ECO:0000259" key="6">
    <source>
        <dbReference type="PROSITE" id="PS51206"/>
    </source>
</evidence>
<keyword evidence="3" id="KW-0067">ATP-binding</keyword>
<evidence type="ECO:0000313" key="7">
    <source>
        <dbReference type="EMBL" id="TPX30276.1"/>
    </source>
</evidence>
<feature type="transmembrane region" description="Helical" evidence="4">
    <location>
        <begin position="67"/>
        <end position="85"/>
    </location>
</feature>
<evidence type="ECO:0000256" key="2">
    <source>
        <dbReference type="ARBA" id="ARBA00022801"/>
    </source>
</evidence>
<evidence type="ECO:0000256" key="1">
    <source>
        <dbReference type="ARBA" id="ARBA00022741"/>
    </source>
</evidence>
<dbReference type="RefSeq" id="XP_031021970.1">
    <property type="nucleotide sequence ID" value="XM_031172053.1"/>
</dbReference>
<dbReference type="GO" id="GO:0016787">
    <property type="term" value="F:hydrolase activity"/>
    <property type="evidence" value="ECO:0007669"/>
    <property type="project" value="UniProtKB-KW"/>
</dbReference>
<reference evidence="7 8" key="1">
    <citation type="journal article" date="2019" name="Sci. Rep.">
        <title>Comparative genomics of chytrid fungi reveal insights into the obligate biotrophic and pathogenic lifestyle of Synchytrium endobioticum.</title>
        <authorList>
            <person name="van de Vossenberg B.T.L.H."/>
            <person name="Warris S."/>
            <person name="Nguyen H.D.T."/>
            <person name="van Gent-Pelzer M.P.E."/>
            <person name="Joly D.L."/>
            <person name="van de Geest H.C."/>
            <person name="Bonants P.J.M."/>
            <person name="Smith D.S."/>
            <person name="Levesque C.A."/>
            <person name="van der Lee T.A.J."/>
        </authorList>
    </citation>
    <scope>NUCLEOTIDE SEQUENCE [LARGE SCALE GENOMIC DNA]</scope>
    <source>
        <strain evidence="7 8">JEL517</strain>
    </source>
</reference>
<dbReference type="PROSITE" id="PS51206">
    <property type="entry name" value="SF3_HELICASE_1"/>
    <property type="match status" value="1"/>
</dbReference>
<feature type="chain" id="PRO_5021186769" description="SF3 helicase domain-containing protein" evidence="5">
    <location>
        <begin position="20"/>
        <end position="1049"/>
    </location>
</feature>
<sequence length="1049" mass="120828">MNRWLAAWLVLILFLLADALWIGSGLVNYAKAAGGVYAFRYFGLAAYFLMTWTILKSRNALDAAEWGLIIYGIFNLTNLFLFQSWTYPVALADTLWDNMVGSTQHSLEHYRIPPSKKTTTSDATHQSMNGGNYKVSLEPTDYQDFLKVYLRALENKEPMYLTERTPKTDPFRFFMDLDFEWDLQVNFREWYKELKTILQSVLPGPVFLSTRLNKVHVHCPTLIVTRNQAVSWLVKCQEALVKVYPKLSGTKTFDKSVYSSGLRMLGSMKPLHKSSHDEPATAPKIYHLLDDDCEPVSLLNDDSTEAKIAILMQMSIFNLDGAELYQPGTETAVASSSSTEPIKTVHHFDLSDLTNHRDVTDFIYREYGHIDAKIKQIKAEGKSYIVELEERYCHFVRRSHRSNRQYLVINTEHGVSQRCHDSDCQSHLHHNIPFDKLPLILQSLFIQGLRSVSDVVKDLVKDHEPVEIGEPKKRGAGIIVPIKFKSCPLCRGDGMCSHLEIIKNTGEAYISCVERIESTHPNEPWTLDRQKLAIIFNGPVNIVNNNYTTIYAGDNADIDVTFDIVYEIFDDRELNALCYRALDGTTSHLVDLLYYLAKDRFAHGCLKNESWYEFVEPRWRERHQGIFTYIPKILIDDALQVVKNYYQDRTPDGDLTKLQLPKLNQVIRAILNKQKHMIEQDAVPRFAVEDFVQNLDSKRSVISFTDCVYDFDLHAPREGRREDYVHMSTGYAFPHNSDPAIRARILQFFEEIQPDPVERRYLLTFLSTLIHGENREETFHIFTGTTRNGKSLLCDLLKHTLGDYYVTIAANMLTKERPSPSQPQPDVMCLKSKRVAVGSEPENGQKINTGYMKYITGNDMLSARGLYENKLTEFKPQFKLILLCNTIPMMDSNDQGVWSRSRIVNFPTTFTDNPTLPHEKKIDKTLKHKIHEWGPEFMLMLLEQFHQVYEVEGLEPTPFVLQKTREFKEDSDDVLQFLTAHLIASPKHVHLDTVYQHFLAWIRIHSPSTTVMSCREFNKSIKHYSQYTVCPVNVDGHTKVGIKNYELSS</sequence>
<dbReference type="STRING" id="1806994.A0A507BX07"/>
<keyword evidence="4" id="KW-0472">Membrane</keyword>
<keyword evidence="2" id="KW-0378">Hydrolase</keyword>
<dbReference type="InterPro" id="IPR006500">
    <property type="entry name" value="Helicase_put_C_phage/plasmid"/>
</dbReference>
<dbReference type="InterPro" id="IPR051620">
    <property type="entry name" value="ORF904-like_C"/>
</dbReference>
<dbReference type="Pfam" id="PF08706">
    <property type="entry name" value="D5_N"/>
    <property type="match status" value="1"/>
</dbReference>
<dbReference type="PANTHER" id="PTHR35372">
    <property type="entry name" value="ATP BINDING PROTEIN-RELATED"/>
    <property type="match status" value="1"/>
</dbReference>
<dbReference type="NCBIfam" id="TIGR01613">
    <property type="entry name" value="primase_Cterm"/>
    <property type="match status" value="1"/>
</dbReference>
<dbReference type="OrthoDB" id="2375545at2759"/>
<keyword evidence="1" id="KW-0547">Nucleotide-binding</keyword>